<dbReference type="PANTHER" id="PTHR34351:SF1">
    <property type="entry name" value="SLR1927 PROTEIN"/>
    <property type="match status" value="1"/>
</dbReference>
<keyword evidence="1" id="KW-0472">Membrane</keyword>
<name>A0ABX2A2S7_9MICO</name>
<keyword evidence="1" id="KW-1133">Transmembrane helix</keyword>
<keyword evidence="1" id="KW-0812">Transmembrane</keyword>
<evidence type="ECO:0000313" key="3">
    <source>
        <dbReference type="EMBL" id="NOV96170.1"/>
    </source>
</evidence>
<organism evidence="3 4">
    <name type="scientific">Isoptericola halotolerans</name>
    <dbReference type="NCBI Taxonomy" id="300560"/>
    <lineage>
        <taxon>Bacteria</taxon>
        <taxon>Bacillati</taxon>
        <taxon>Actinomycetota</taxon>
        <taxon>Actinomycetes</taxon>
        <taxon>Micrococcales</taxon>
        <taxon>Promicromonosporaceae</taxon>
        <taxon>Isoptericola</taxon>
    </lineage>
</organism>
<dbReference type="Proteomes" id="UP000757540">
    <property type="component" value="Unassembled WGS sequence"/>
</dbReference>
<feature type="transmembrane region" description="Helical" evidence="1">
    <location>
        <begin position="48"/>
        <end position="69"/>
    </location>
</feature>
<dbReference type="InterPro" id="IPR002881">
    <property type="entry name" value="DUF58"/>
</dbReference>
<feature type="transmembrane region" description="Helical" evidence="1">
    <location>
        <begin position="75"/>
        <end position="95"/>
    </location>
</feature>
<evidence type="ECO:0000259" key="2">
    <source>
        <dbReference type="Pfam" id="PF01882"/>
    </source>
</evidence>
<gene>
    <name evidence="3" type="ORF">HDG69_000723</name>
</gene>
<accession>A0ABX2A2S7</accession>
<proteinExistence type="predicted"/>
<reference evidence="3 4" key="1">
    <citation type="submission" date="2020-05" db="EMBL/GenBank/DDBJ databases">
        <title>Genomic Encyclopedia of Type Strains, Phase III (KMG-III): the genomes of soil and plant-associated and newly described type strains.</title>
        <authorList>
            <person name="Whitman W."/>
        </authorList>
    </citation>
    <scope>NUCLEOTIDE SEQUENCE [LARGE SCALE GENOMIC DNA]</scope>
    <source>
        <strain evidence="3 4">KCTC 19046</strain>
    </source>
</reference>
<dbReference type="EMBL" id="JABEZU010000001">
    <property type="protein sequence ID" value="NOV96170.1"/>
    <property type="molecule type" value="Genomic_DNA"/>
</dbReference>
<dbReference type="Pfam" id="PF01882">
    <property type="entry name" value="DUF58"/>
    <property type="match status" value="1"/>
</dbReference>
<evidence type="ECO:0000256" key="1">
    <source>
        <dbReference type="SAM" id="Phobius"/>
    </source>
</evidence>
<keyword evidence="4" id="KW-1185">Reference proteome</keyword>
<evidence type="ECO:0000313" key="4">
    <source>
        <dbReference type="Proteomes" id="UP000757540"/>
    </source>
</evidence>
<comment type="caution">
    <text evidence="3">The sequence shown here is derived from an EMBL/GenBank/DDBJ whole genome shotgun (WGS) entry which is preliminary data.</text>
</comment>
<sequence length="427" mass="45848">MTTSAPRRAAPRVAAARLRTGRWWATAVATLRHAWATLLRVLAPLTQAFSTFGVAVLVVAAGAWVAGLVLGWLEVLVAAIVLTVALVAAIVFVLGRLRYDVTLSLTQSRVTVGDPAVGRLDVRNSSARPLLPSVMELPVGRGTAAFPVPRMRGGATHEEIFRIPTRRRSVITVGPVKSVRADPLGLLRREVTWTDEQELYVHPAVKSLASSSTGLLRDLEGRATNDLTDSDISFHALREYVPGDDLRHIHWKTTARTGTLMVRQFEETRRSHLAVLLSTRAQDYADDEEFELAVSVCGSLGLQAIKEDRGVTVLVHTGSLRGDHHTRLLDDLSRIEAIPSRSKLVDLARGVGSSAASASVIAFVVGSKVTPSELRAASARLPVGVTVMAIQCVPGANLARHTIGEVGVLTLGRLGDLPLALKKMSDA</sequence>
<dbReference type="PANTHER" id="PTHR34351">
    <property type="entry name" value="SLR1927 PROTEIN-RELATED"/>
    <property type="match status" value="1"/>
</dbReference>
<protein>
    <submittedName>
        <fullName evidence="3">Uncharacterized protein (DUF58 family)</fullName>
    </submittedName>
</protein>
<dbReference type="RefSeq" id="WP_171782397.1">
    <property type="nucleotide sequence ID" value="NZ_BAAAML010000002.1"/>
</dbReference>
<feature type="domain" description="DUF58" evidence="2">
    <location>
        <begin position="237"/>
        <end position="393"/>
    </location>
</feature>